<keyword evidence="4" id="KW-0143">Chaperone</keyword>
<dbReference type="InterPro" id="IPR041546">
    <property type="entry name" value="ClpA/ClpB_AAA_lid"/>
</dbReference>
<dbReference type="FunFam" id="3.40.50.300:FF:000010">
    <property type="entry name" value="Chaperone clpB 1, putative"/>
    <property type="match status" value="1"/>
</dbReference>
<evidence type="ECO:0000259" key="7">
    <source>
        <dbReference type="PROSITE" id="PS51903"/>
    </source>
</evidence>
<dbReference type="Proteomes" id="UP000177912">
    <property type="component" value="Unassembled WGS sequence"/>
</dbReference>
<dbReference type="SMART" id="SM00382">
    <property type="entry name" value="AAA"/>
    <property type="match status" value="2"/>
</dbReference>
<dbReference type="AlphaFoldDB" id="A0A1F5NU46"/>
<keyword evidence="3" id="KW-0067">ATP-binding</keyword>
<dbReference type="GO" id="GO:0005737">
    <property type="term" value="C:cytoplasm"/>
    <property type="evidence" value="ECO:0007669"/>
    <property type="project" value="TreeGrafter"/>
</dbReference>
<evidence type="ECO:0000256" key="4">
    <source>
        <dbReference type="ARBA" id="ARBA00023186"/>
    </source>
</evidence>
<dbReference type="Pfam" id="PF17871">
    <property type="entry name" value="AAA_lid_9"/>
    <property type="match status" value="1"/>
</dbReference>
<dbReference type="EMBL" id="MFEI01000010">
    <property type="protein sequence ID" value="OGE81062.1"/>
    <property type="molecule type" value="Genomic_DNA"/>
</dbReference>
<dbReference type="CDD" id="cd00009">
    <property type="entry name" value="AAA"/>
    <property type="match status" value="1"/>
</dbReference>
<dbReference type="InterPro" id="IPR036628">
    <property type="entry name" value="Clp_N_dom_sf"/>
</dbReference>
<dbReference type="STRING" id="1817822.A2826_00665"/>
<evidence type="ECO:0000256" key="3">
    <source>
        <dbReference type="ARBA" id="ARBA00022840"/>
    </source>
</evidence>
<dbReference type="GO" id="GO:0016887">
    <property type="term" value="F:ATP hydrolysis activity"/>
    <property type="evidence" value="ECO:0007669"/>
    <property type="project" value="InterPro"/>
</dbReference>
<feature type="domain" description="Clp R" evidence="7">
    <location>
        <begin position="6"/>
        <end position="145"/>
    </location>
</feature>
<dbReference type="Pfam" id="PF07724">
    <property type="entry name" value="AAA_2"/>
    <property type="match status" value="1"/>
</dbReference>
<dbReference type="InterPro" id="IPR003593">
    <property type="entry name" value="AAA+_ATPase"/>
</dbReference>
<sequence>MIPNILEKLSTRAKNSLIASQRLAESQKVPAGTEHLFYGVVKEASSFAASVILKNKVTAEQIREELLKGSFNNAGVLIDDGITLELKLALEKSAIVAQTHNYQFIGTEHFLFALAEGNSAASVLMKKLGLDPEQLKKSLKGIFENFSRLPEMISQDEDNDQMDFPEPPSRIKSTTLDYFATDLTKKATEGNIDPVIGREKEIERVISILNRRNKNNPVLIGEPGVGKTAIVEGLALAITQGEVPDFLLDKKILSLDLALVIAGSMFRGEFENRLKQIIDEIQDSENVILFIDELHTIVGAGATQGSLDAANILKPALARAELSVIGATTLSDYKKHFENDAALERRFQPVLIEEPTLEQTKKILEGLKNNYEKHHRLRITPEALHAAAEYATRYIPDRFLPDKAIDLLDESAAQMRTKLGRSKKFRNIKALEAEISKLEQEKATAVIEQNFDSAKALKYQQLKLQKSLESSKKRFESKTEKNLPELTEDHIIQTIASITKIPLQKLMQKELRQLSSLFQTLQKYIIGQDEALKTIAETVKRARTGVSSHARPIGSFLFLGPTGVGKTETAKVLAREIFGAESSLVKVDMSEFMEKHSVARLTGAPAGYVGFEEGGRLTEAIRRKPYSVVLFDEMEKAHPDVYNILLQILDEGRLTDASGRKIDFKNTIIILTSNIGTGEIYQEEIGFDEKSIPEINHQKSEQKILKTLKSHLRPELINRIDNTLVFRSLDKDSLKKIVQLELERLAKRLEENHINLNHDIKLINFLNKVSHDPREGARKIRRNIEKYLENAISEQILLGKIPKNSQIKFQVEEKNKKQPIKILVS</sequence>
<dbReference type="PANTHER" id="PTHR11638">
    <property type="entry name" value="ATP-DEPENDENT CLP PROTEASE"/>
    <property type="match status" value="1"/>
</dbReference>
<dbReference type="Gene3D" id="3.40.50.300">
    <property type="entry name" value="P-loop containing nucleotide triphosphate hydrolases"/>
    <property type="match status" value="2"/>
</dbReference>
<dbReference type="CDD" id="cd19499">
    <property type="entry name" value="RecA-like_ClpB_Hsp104-like"/>
    <property type="match status" value="1"/>
</dbReference>
<protein>
    <recommendedName>
        <fullName evidence="7">Clp R domain-containing protein</fullName>
    </recommendedName>
</protein>
<dbReference type="InterPro" id="IPR050130">
    <property type="entry name" value="ClpA_ClpB"/>
</dbReference>
<dbReference type="Pfam" id="PF10431">
    <property type="entry name" value="ClpB_D2-small"/>
    <property type="match status" value="1"/>
</dbReference>
<evidence type="ECO:0000256" key="6">
    <source>
        <dbReference type="SAM" id="Coils"/>
    </source>
</evidence>
<evidence type="ECO:0000256" key="5">
    <source>
        <dbReference type="PROSITE-ProRule" id="PRU01251"/>
    </source>
</evidence>
<dbReference type="Gene3D" id="4.10.860.10">
    <property type="entry name" value="UVR domain"/>
    <property type="match status" value="1"/>
</dbReference>
<dbReference type="InterPro" id="IPR004176">
    <property type="entry name" value="Clp_R_N"/>
</dbReference>
<comment type="caution">
    <text evidence="8">The sequence shown here is derived from an EMBL/GenBank/DDBJ whole genome shotgun (WGS) entry which is preliminary data.</text>
</comment>
<evidence type="ECO:0000313" key="9">
    <source>
        <dbReference type="Proteomes" id="UP000177912"/>
    </source>
</evidence>
<dbReference type="SUPFAM" id="SSF81923">
    <property type="entry name" value="Double Clp-N motif"/>
    <property type="match status" value="1"/>
</dbReference>
<dbReference type="PANTHER" id="PTHR11638:SF18">
    <property type="entry name" value="HEAT SHOCK PROTEIN 104"/>
    <property type="match status" value="1"/>
</dbReference>
<dbReference type="GO" id="GO:0005524">
    <property type="term" value="F:ATP binding"/>
    <property type="evidence" value="ECO:0007669"/>
    <property type="project" value="UniProtKB-KW"/>
</dbReference>
<proteinExistence type="predicted"/>
<evidence type="ECO:0000256" key="1">
    <source>
        <dbReference type="ARBA" id="ARBA00022737"/>
    </source>
</evidence>
<evidence type="ECO:0000313" key="8">
    <source>
        <dbReference type="EMBL" id="OGE81062.1"/>
    </source>
</evidence>
<reference evidence="8 9" key="1">
    <citation type="journal article" date="2016" name="Nat. Commun.">
        <title>Thousands of microbial genomes shed light on interconnected biogeochemical processes in an aquifer system.</title>
        <authorList>
            <person name="Anantharaman K."/>
            <person name="Brown C.T."/>
            <person name="Hug L.A."/>
            <person name="Sharon I."/>
            <person name="Castelle C.J."/>
            <person name="Probst A.J."/>
            <person name="Thomas B.C."/>
            <person name="Singh A."/>
            <person name="Wilkins M.J."/>
            <person name="Karaoz U."/>
            <person name="Brodie E.L."/>
            <person name="Williams K.H."/>
            <person name="Hubbard S.S."/>
            <person name="Banfield J.F."/>
        </authorList>
    </citation>
    <scope>NUCLEOTIDE SEQUENCE [LARGE SCALE GENOMIC DNA]</scope>
</reference>
<keyword evidence="2" id="KW-0547">Nucleotide-binding</keyword>
<gene>
    <name evidence="8" type="ORF">A2826_00665</name>
</gene>
<keyword evidence="1 5" id="KW-0677">Repeat</keyword>
<dbReference type="GO" id="GO:0034605">
    <property type="term" value="P:cellular response to heat"/>
    <property type="evidence" value="ECO:0007669"/>
    <property type="project" value="TreeGrafter"/>
</dbReference>
<dbReference type="InterPro" id="IPR003959">
    <property type="entry name" value="ATPase_AAA_core"/>
</dbReference>
<accession>A0A1F5NU46</accession>
<dbReference type="FunFam" id="3.40.50.300:FF:000025">
    <property type="entry name" value="ATP-dependent Clp protease subunit"/>
    <property type="match status" value="1"/>
</dbReference>
<dbReference type="SMART" id="SM01086">
    <property type="entry name" value="ClpB_D2-small"/>
    <property type="match status" value="1"/>
</dbReference>
<dbReference type="Pfam" id="PF00004">
    <property type="entry name" value="AAA"/>
    <property type="match status" value="1"/>
</dbReference>
<name>A0A1F5NU46_9BACT</name>
<dbReference type="InterPro" id="IPR019489">
    <property type="entry name" value="Clp_ATPase_C"/>
</dbReference>
<organism evidence="8 9">
    <name type="scientific">Candidatus Doudnabacteria bacterium RIFCSPHIGHO2_01_FULL_43_23</name>
    <dbReference type="NCBI Taxonomy" id="1817822"/>
    <lineage>
        <taxon>Bacteria</taxon>
        <taxon>Candidatus Doudnaibacteriota</taxon>
    </lineage>
</organism>
<dbReference type="Pfam" id="PF02861">
    <property type="entry name" value="Clp_N"/>
    <property type="match status" value="1"/>
</dbReference>
<evidence type="ECO:0000256" key="2">
    <source>
        <dbReference type="ARBA" id="ARBA00022741"/>
    </source>
</evidence>
<dbReference type="InterPro" id="IPR027417">
    <property type="entry name" value="P-loop_NTPase"/>
</dbReference>
<dbReference type="PROSITE" id="PS51903">
    <property type="entry name" value="CLP_R"/>
    <property type="match status" value="1"/>
</dbReference>
<keyword evidence="6" id="KW-0175">Coiled coil</keyword>
<dbReference type="Gene3D" id="1.10.8.60">
    <property type="match status" value="2"/>
</dbReference>
<dbReference type="InterPro" id="IPR001270">
    <property type="entry name" value="ClpA/B"/>
</dbReference>
<dbReference type="Gene3D" id="1.10.1780.10">
    <property type="entry name" value="Clp, N-terminal domain"/>
    <property type="match status" value="2"/>
</dbReference>
<dbReference type="PRINTS" id="PR00300">
    <property type="entry name" value="CLPPROTEASEA"/>
</dbReference>
<dbReference type="SUPFAM" id="SSF52540">
    <property type="entry name" value="P-loop containing nucleoside triphosphate hydrolases"/>
    <property type="match status" value="2"/>
</dbReference>
<feature type="coiled-coil region" evidence="6">
    <location>
        <begin position="421"/>
        <end position="448"/>
    </location>
</feature>